<feature type="domain" description="Helicase/UvrB N-terminal" evidence="1">
    <location>
        <begin position="10"/>
        <end position="236"/>
    </location>
</feature>
<sequence>MKLKFEANLQYQKEAIDSVVKLFEGAPYIRPEDRISQEVSPNILKITQESVFKNYDNIAFDSLIDESKQARNSELLDFSVEMETGTGKTYIYLRTILELYRSYGLTKFLIVVPSIAVKEGVMKTLDMTKDHFNDLYNEKIQYFEYDSKKTTRVRHFAYGNTLQVMVINVQAFNADDNIINQERDANNGAKLIDLIRSVRPVVIMDEPQEGMDSKNMEKRFDQLDPLFKLRYSATHKKPINLVYRLTPYEAYNQGLVKKIEVYSIHEENTQSNVEIEFMEIKLTSAKPEAKLQLNYKVGIDFKTKTGLFKELDDLEEKTKNPAYKGWIIERIYKDLMDSTEKIKFSNGIELTKGSKHGWDKESIFREQIRWTIRRHFQKKEQYKDLGIKVLSLFFIDRVANYVLPEGIIRKLFVELFIQEYKEKYGKEPLNIDQVHNGYFAKTRSDEYTDNVNSMQKNKEIYNLIMKDKERLLSLEEPLEFIFSHSALGVGWDNPNVFQICTLNESHSEAKKRQEIGRGLRICVDKTGERYRDLDTVTEGQEINLLTVIPNESYHAFVTQYQDEIIEETGDARQTKVRNAKKGANKIGINRDILNSDDFQNLWKKIQKKTKYMVSFREQELVDKCVDELNSIVVREQIIQTQAIQIKSLSELQDINENILSKGETSTKAKSSVANIDLIDQISEQTSLSIKTVIEILSKISNSNMLTRNPIVYLTDAVKQIKKVLNNEMVRVISYKPTNEEFPIEDFEKFDPQTYNDVVSAHKGVYDAVEYDSNIEKDFVLDIDQENKVKAFVKLPKWYKINTPIGTYNPDFALIMEKKDLEKGGETKYYFVVETKGTDEWNELKEEEKMKIECAVKHFEAIGFEKYMAPIKNLNSLKSKTNLS</sequence>
<organism evidence="3 4">
    <name type="scientific">candidate division WS6 bacterium GW2011_GWC1_36_11</name>
    <dbReference type="NCBI Taxonomy" id="1619090"/>
    <lineage>
        <taxon>Bacteria</taxon>
        <taxon>Candidatus Dojkabacteria</taxon>
    </lineage>
</organism>
<dbReference type="GO" id="GO:0005524">
    <property type="term" value="F:ATP binding"/>
    <property type="evidence" value="ECO:0007669"/>
    <property type="project" value="InterPro"/>
</dbReference>
<dbReference type="GO" id="GO:0005829">
    <property type="term" value="C:cytosol"/>
    <property type="evidence" value="ECO:0007669"/>
    <property type="project" value="TreeGrafter"/>
</dbReference>
<dbReference type="InterPro" id="IPR050742">
    <property type="entry name" value="Helicase_Restrict-Modif_Enz"/>
</dbReference>
<protein>
    <submittedName>
        <fullName evidence="3">Type III site-specific deoxyribonuclease</fullName>
    </submittedName>
</protein>
<evidence type="ECO:0000259" key="1">
    <source>
        <dbReference type="Pfam" id="PF04851"/>
    </source>
</evidence>
<name>A0A0G0DT47_9BACT</name>
<dbReference type="Proteomes" id="UP000034140">
    <property type="component" value="Unassembled WGS sequence"/>
</dbReference>
<accession>A0A0G0DT47</accession>
<dbReference type="SUPFAM" id="SSF52540">
    <property type="entry name" value="P-loop containing nucleoside triphosphate hydrolases"/>
    <property type="match status" value="2"/>
</dbReference>
<evidence type="ECO:0000259" key="2">
    <source>
        <dbReference type="Pfam" id="PF19778"/>
    </source>
</evidence>
<proteinExistence type="predicted"/>
<dbReference type="GO" id="GO:0015668">
    <property type="term" value="F:type III site-specific deoxyribonuclease activity"/>
    <property type="evidence" value="ECO:0007669"/>
    <property type="project" value="InterPro"/>
</dbReference>
<feature type="domain" description="Type III restriction enzyme C-terminal endonuclease" evidence="2">
    <location>
        <begin position="762"/>
        <end position="864"/>
    </location>
</feature>
<evidence type="ECO:0000313" key="3">
    <source>
        <dbReference type="EMBL" id="KKP92236.1"/>
    </source>
</evidence>
<dbReference type="PANTHER" id="PTHR47396">
    <property type="entry name" value="TYPE I RESTRICTION ENZYME ECOKI R PROTEIN"/>
    <property type="match status" value="1"/>
</dbReference>
<dbReference type="Pfam" id="PF04851">
    <property type="entry name" value="ResIII"/>
    <property type="match status" value="1"/>
</dbReference>
<dbReference type="InterPro" id="IPR045572">
    <property type="entry name" value="RE_endonuc_C"/>
</dbReference>
<dbReference type="GO" id="GO:0003677">
    <property type="term" value="F:DNA binding"/>
    <property type="evidence" value="ECO:0007669"/>
    <property type="project" value="InterPro"/>
</dbReference>
<dbReference type="PANTHER" id="PTHR47396:SF1">
    <property type="entry name" value="ATP-DEPENDENT HELICASE IRC3-RELATED"/>
    <property type="match status" value="1"/>
</dbReference>
<dbReference type="InterPro" id="IPR027417">
    <property type="entry name" value="P-loop_NTPase"/>
</dbReference>
<reference evidence="3 4" key="1">
    <citation type="journal article" date="2015" name="Nature">
        <title>rRNA introns, odd ribosomes, and small enigmatic genomes across a large radiation of phyla.</title>
        <authorList>
            <person name="Brown C.T."/>
            <person name="Hug L.A."/>
            <person name="Thomas B.C."/>
            <person name="Sharon I."/>
            <person name="Castelle C.J."/>
            <person name="Singh A."/>
            <person name="Wilkins M.J."/>
            <person name="Williams K.H."/>
            <person name="Banfield J.F."/>
        </authorList>
    </citation>
    <scope>NUCLEOTIDE SEQUENCE [LARGE SCALE GENOMIC DNA]</scope>
</reference>
<gene>
    <name evidence="3" type="ORF">UR96_C0018G0002</name>
</gene>
<dbReference type="AlphaFoldDB" id="A0A0G0DT47"/>
<dbReference type="EMBL" id="LBRE01000018">
    <property type="protein sequence ID" value="KKP92236.1"/>
    <property type="molecule type" value="Genomic_DNA"/>
</dbReference>
<dbReference type="Pfam" id="PF19778">
    <property type="entry name" value="RE_endonuc"/>
    <property type="match status" value="1"/>
</dbReference>
<dbReference type="Gene3D" id="3.40.50.300">
    <property type="entry name" value="P-loop containing nucleotide triphosphate hydrolases"/>
    <property type="match status" value="1"/>
</dbReference>
<dbReference type="PATRIC" id="fig|1619090.3.peg.416"/>
<dbReference type="InterPro" id="IPR006935">
    <property type="entry name" value="Helicase/UvrB_N"/>
</dbReference>
<evidence type="ECO:0000313" key="4">
    <source>
        <dbReference type="Proteomes" id="UP000034140"/>
    </source>
</evidence>
<comment type="caution">
    <text evidence="3">The sequence shown here is derived from an EMBL/GenBank/DDBJ whole genome shotgun (WGS) entry which is preliminary data.</text>
</comment>